<dbReference type="UniPathway" id="UPA00051">
    <property type="reaction ID" value="UER00464"/>
</dbReference>
<comment type="pathway">
    <text evidence="2 15">Amino-acid biosynthesis; L-lysine biosynthesis via DAP pathway; (S)-tetrahydrodipicolinate from L-aspartate: step 2/4.</text>
</comment>
<evidence type="ECO:0000256" key="8">
    <source>
        <dbReference type="ARBA" id="ARBA00022697"/>
    </source>
</evidence>
<keyword evidence="13 15" id="KW-0486">Methionine biosynthesis</keyword>
<evidence type="ECO:0000259" key="17">
    <source>
        <dbReference type="SMART" id="SM00859"/>
    </source>
</evidence>
<evidence type="ECO:0000256" key="6">
    <source>
        <dbReference type="ARBA" id="ARBA00013120"/>
    </source>
</evidence>
<dbReference type="UniPathway" id="UPA00034">
    <property type="reaction ID" value="UER00016"/>
</dbReference>
<feature type="binding site" evidence="15">
    <location>
        <position position="235"/>
    </location>
    <ligand>
        <name>substrate</name>
    </ligand>
</feature>
<evidence type="ECO:0000256" key="16">
    <source>
        <dbReference type="PIRSR" id="PIRSR000148-1"/>
    </source>
</evidence>
<dbReference type="GO" id="GO:0009097">
    <property type="term" value="P:isoleucine biosynthetic process"/>
    <property type="evidence" value="ECO:0007669"/>
    <property type="project" value="UniProtKB-UniRule"/>
</dbReference>
<evidence type="ECO:0000313" key="19">
    <source>
        <dbReference type="Proteomes" id="UP000233654"/>
    </source>
</evidence>
<keyword evidence="11 15" id="KW-0560">Oxidoreductase</keyword>
<feature type="binding site" evidence="15">
    <location>
        <begin position="159"/>
        <end position="160"/>
    </location>
    <ligand>
        <name>NADP(+)</name>
        <dbReference type="ChEBI" id="CHEBI:58349"/>
    </ligand>
</feature>
<dbReference type="CDD" id="cd02316">
    <property type="entry name" value="VcASADH2_like_N"/>
    <property type="match status" value="1"/>
</dbReference>
<dbReference type="AlphaFoldDB" id="A0A2N3G770"/>
<gene>
    <name evidence="15" type="primary">asd</name>
    <name evidence="18" type="ORF">CVT63_02180</name>
</gene>
<keyword evidence="9 15" id="KW-0521">NADP</keyword>
<evidence type="ECO:0000256" key="11">
    <source>
        <dbReference type="ARBA" id="ARBA00023002"/>
    </source>
</evidence>
<dbReference type="PANTHER" id="PTHR46278">
    <property type="entry name" value="DEHYDROGENASE, PUTATIVE-RELATED"/>
    <property type="match status" value="1"/>
</dbReference>
<feature type="binding site" evidence="15">
    <location>
        <begin position="40"/>
        <end position="41"/>
    </location>
    <ligand>
        <name>NADP(+)</name>
        <dbReference type="ChEBI" id="CHEBI:58349"/>
    </ligand>
</feature>
<comment type="catalytic activity">
    <reaction evidence="14 15">
        <text>L-aspartate 4-semialdehyde + phosphate + NADP(+) = 4-phospho-L-aspartate + NADPH + H(+)</text>
        <dbReference type="Rhea" id="RHEA:24284"/>
        <dbReference type="ChEBI" id="CHEBI:15378"/>
        <dbReference type="ChEBI" id="CHEBI:43474"/>
        <dbReference type="ChEBI" id="CHEBI:57535"/>
        <dbReference type="ChEBI" id="CHEBI:57783"/>
        <dbReference type="ChEBI" id="CHEBI:58349"/>
        <dbReference type="ChEBI" id="CHEBI:537519"/>
        <dbReference type="EC" id="1.2.1.11"/>
    </reaction>
</comment>
<sequence>MKEPRVAIAGATGMVGREFMKILEQRDFPVASLRLLASERSRGKSLEFRGEILPVEVLDENSFDGIDIALFSAGGDISRAFARSAAGAGAVVIDNSSAWRMDPDVPLVVPEVNPDDALKHNGIIANPNCSTIQMVVALDPLHRKYGLKRVVVTTFQAVSGTGKNAVEELKSQITAIEAGDPVTARVYPHQIAYNCLPHIDVFLDNAYTKEEVKMVDETRKIMGVPGLLITATCVRVPVFVGHSESVNCQFENPVEVVDARAILKRSQGVEVVDDPAESLYPLATGCAGKDPSYVGRIRRDFSAPNALNLWIVSDNLRKGAALNTVQIAELMLD</sequence>
<dbReference type="InterPro" id="IPR036291">
    <property type="entry name" value="NAD(P)-bd_dom_sf"/>
</dbReference>
<dbReference type="GO" id="GO:0004073">
    <property type="term" value="F:aspartate-semialdehyde dehydrogenase activity"/>
    <property type="evidence" value="ECO:0007669"/>
    <property type="project" value="UniProtKB-UniRule"/>
</dbReference>
<comment type="pathway">
    <text evidence="3 15">Amino-acid biosynthesis; L-threonine biosynthesis; L-threonine from L-aspartate: step 2/5.</text>
</comment>
<evidence type="ECO:0000256" key="7">
    <source>
        <dbReference type="ARBA" id="ARBA00022605"/>
    </source>
</evidence>
<dbReference type="GO" id="GO:0009088">
    <property type="term" value="P:threonine biosynthetic process"/>
    <property type="evidence" value="ECO:0007669"/>
    <property type="project" value="UniProtKB-UniRule"/>
</dbReference>
<dbReference type="GO" id="GO:0046983">
    <property type="term" value="F:protein dimerization activity"/>
    <property type="evidence" value="ECO:0007669"/>
    <property type="project" value="InterPro"/>
</dbReference>
<feature type="binding site" evidence="15">
    <location>
        <position position="156"/>
    </location>
    <ligand>
        <name>substrate</name>
    </ligand>
</feature>
<organism evidence="18 19">
    <name type="scientific">Candidatus Anoxymicrobium japonicum</name>
    <dbReference type="NCBI Taxonomy" id="2013648"/>
    <lineage>
        <taxon>Bacteria</taxon>
        <taxon>Bacillati</taxon>
        <taxon>Actinomycetota</taxon>
        <taxon>Candidatus Geothermincolia</taxon>
        <taxon>Candidatus Geothermincolales</taxon>
        <taxon>Candidatus Anoxymicrobiaceae</taxon>
        <taxon>Candidatus Anoxymicrobium</taxon>
    </lineage>
</organism>
<accession>A0A2N3G770</accession>
<comment type="function">
    <text evidence="15">Catalyzes the NADPH-dependent formation of L-aspartate-semialdehyde (L-ASA) by the reductive dephosphorylation of L-aspartyl-4-phosphate.</text>
</comment>
<feature type="binding site" evidence="15">
    <location>
        <position position="100"/>
    </location>
    <ligand>
        <name>phosphate</name>
        <dbReference type="ChEBI" id="CHEBI:43474"/>
    </ligand>
</feature>
<dbReference type="NCBIfam" id="NF011456">
    <property type="entry name" value="PRK14874.1"/>
    <property type="match status" value="1"/>
</dbReference>
<evidence type="ECO:0000256" key="9">
    <source>
        <dbReference type="ARBA" id="ARBA00022857"/>
    </source>
</evidence>
<dbReference type="EC" id="1.2.1.11" evidence="6 15"/>
<dbReference type="Proteomes" id="UP000233654">
    <property type="component" value="Unassembled WGS sequence"/>
</dbReference>
<feature type="binding site" evidence="15">
    <location>
        <position position="315"/>
    </location>
    <ligand>
        <name>NADP(+)</name>
        <dbReference type="ChEBI" id="CHEBI:58349"/>
    </ligand>
</feature>
<dbReference type="PIRSF" id="PIRSF000148">
    <property type="entry name" value="ASA_dh"/>
    <property type="match status" value="1"/>
</dbReference>
<feature type="domain" description="Semialdehyde dehydrogenase NAD-binding" evidence="17">
    <location>
        <begin position="5"/>
        <end position="120"/>
    </location>
</feature>
<evidence type="ECO:0000256" key="1">
    <source>
        <dbReference type="ARBA" id="ARBA00005021"/>
    </source>
</evidence>
<evidence type="ECO:0000256" key="15">
    <source>
        <dbReference type="HAMAP-Rule" id="MF_02121"/>
    </source>
</evidence>
<feature type="binding site" evidence="15">
    <location>
        <begin position="12"/>
        <end position="15"/>
    </location>
    <ligand>
        <name>NADP(+)</name>
        <dbReference type="ChEBI" id="CHEBI:58349"/>
    </ligand>
</feature>
<evidence type="ECO:0000256" key="13">
    <source>
        <dbReference type="ARBA" id="ARBA00023167"/>
    </source>
</evidence>
<dbReference type="GO" id="GO:0019877">
    <property type="term" value="P:diaminopimelate biosynthetic process"/>
    <property type="evidence" value="ECO:0007669"/>
    <property type="project" value="UniProtKB-UniRule"/>
</dbReference>
<evidence type="ECO:0000256" key="14">
    <source>
        <dbReference type="ARBA" id="ARBA00047891"/>
    </source>
</evidence>
<proteinExistence type="inferred from homology"/>
<dbReference type="Pfam" id="PF02774">
    <property type="entry name" value="Semialdhyde_dhC"/>
    <property type="match status" value="1"/>
</dbReference>
<dbReference type="InterPro" id="IPR012280">
    <property type="entry name" value="Semialdhyde_DH_dimer_dom"/>
</dbReference>
<dbReference type="SMART" id="SM00859">
    <property type="entry name" value="Semialdhyde_dh"/>
    <property type="match status" value="1"/>
</dbReference>
<dbReference type="CDD" id="cd18131">
    <property type="entry name" value="ASADH_C_bac_euk_like"/>
    <property type="match status" value="1"/>
</dbReference>
<keyword evidence="10 15" id="KW-0220">Diaminopimelate biosynthesis</keyword>
<dbReference type="UniPathway" id="UPA00050">
    <property type="reaction ID" value="UER00463"/>
</dbReference>
<dbReference type="GO" id="GO:0051287">
    <property type="term" value="F:NAD binding"/>
    <property type="evidence" value="ECO:0007669"/>
    <property type="project" value="InterPro"/>
</dbReference>
<comment type="subunit">
    <text evidence="5 15">Homodimer.</text>
</comment>
<keyword evidence="12 15" id="KW-0457">Lysine biosynthesis</keyword>
<name>A0A2N3G770_9ACTN</name>
<dbReference type="SUPFAM" id="SSF51735">
    <property type="entry name" value="NAD(P)-binding Rossmann-fold domains"/>
    <property type="match status" value="1"/>
</dbReference>
<dbReference type="EMBL" id="PHEX01000012">
    <property type="protein sequence ID" value="PKQ28560.1"/>
    <property type="molecule type" value="Genomic_DNA"/>
</dbReference>
<comment type="caution">
    <text evidence="15">Lacks conserved residue(s) required for the propagation of feature annotation.</text>
</comment>
<comment type="similarity">
    <text evidence="4 15">Belongs to the aspartate-semialdehyde dehydrogenase family.</text>
</comment>
<dbReference type="SUPFAM" id="SSF55347">
    <property type="entry name" value="Glyceraldehyde-3-phosphate dehydrogenase-like, C-terminal domain"/>
    <property type="match status" value="1"/>
</dbReference>
<evidence type="ECO:0000313" key="18">
    <source>
        <dbReference type="EMBL" id="PKQ28560.1"/>
    </source>
</evidence>
<evidence type="ECO:0000256" key="10">
    <source>
        <dbReference type="ARBA" id="ARBA00022915"/>
    </source>
</evidence>
<evidence type="ECO:0000256" key="2">
    <source>
        <dbReference type="ARBA" id="ARBA00005076"/>
    </source>
</evidence>
<evidence type="ECO:0000256" key="4">
    <source>
        <dbReference type="ARBA" id="ARBA00010584"/>
    </source>
</evidence>
<dbReference type="PANTHER" id="PTHR46278:SF2">
    <property type="entry name" value="ASPARTATE-SEMIALDEHYDE DEHYDROGENASE"/>
    <property type="match status" value="1"/>
</dbReference>
<evidence type="ECO:0000256" key="3">
    <source>
        <dbReference type="ARBA" id="ARBA00005097"/>
    </source>
</evidence>
<reference evidence="18 19" key="1">
    <citation type="journal article" date="2017" name="ISME J.">
        <title>Potential for microbial H2 and metal transformations associated with novel bacteria and archaea in deep terrestrial subsurface sediments.</title>
        <authorList>
            <person name="Hernsdorf A.W."/>
            <person name="Amano Y."/>
            <person name="Miyakawa K."/>
            <person name="Ise K."/>
            <person name="Suzuki Y."/>
            <person name="Anantharaman K."/>
            <person name="Probst A."/>
            <person name="Burstein D."/>
            <person name="Thomas B.C."/>
            <person name="Banfield J.F."/>
        </authorList>
    </citation>
    <scope>NUCLEOTIDE SEQUENCE [LARGE SCALE GENOMIC DNA]</scope>
    <source>
        <strain evidence="18">HGW-Actinobacteria-3</strain>
    </source>
</reference>
<comment type="pathway">
    <text evidence="1 15">Amino-acid biosynthesis; L-methionine biosynthesis via de novo pathway; L-homoserine from L-aspartate: step 2/3.</text>
</comment>
<dbReference type="NCBIfam" id="TIGR01296">
    <property type="entry name" value="asd_B"/>
    <property type="match status" value="1"/>
</dbReference>
<dbReference type="Gene3D" id="3.30.360.10">
    <property type="entry name" value="Dihydrodipicolinate Reductase, domain 2"/>
    <property type="match status" value="1"/>
</dbReference>
<evidence type="ECO:0000256" key="5">
    <source>
        <dbReference type="ARBA" id="ARBA00011738"/>
    </source>
</evidence>
<feature type="active site" description="Acyl-thioester intermediate" evidence="15 16">
    <location>
        <position position="129"/>
    </location>
</feature>
<dbReference type="HAMAP" id="MF_02121">
    <property type="entry name" value="ASADH"/>
    <property type="match status" value="1"/>
</dbReference>
<evidence type="ECO:0000256" key="12">
    <source>
        <dbReference type="ARBA" id="ARBA00023154"/>
    </source>
</evidence>
<dbReference type="Pfam" id="PF01118">
    <property type="entry name" value="Semialdhyde_dh"/>
    <property type="match status" value="1"/>
</dbReference>
<dbReference type="GO" id="GO:0009089">
    <property type="term" value="P:lysine biosynthetic process via diaminopimelate"/>
    <property type="evidence" value="ECO:0007669"/>
    <property type="project" value="UniProtKB-UniRule"/>
</dbReference>
<dbReference type="InterPro" id="IPR005986">
    <property type="entry name" value="Asp_semialdehyde_DH_beta"/>
</dbReference>
<dbReference type="GO" id="GO:0071266">
    <property type="term" value="P:'de novo' L-methionine biosynthetic process"/>
    <property type="evidence" value="ECO:0007669"/>
    <property type="project" value="UniProtKB-UniRule"/>
</dbReference>
<feature type="active site" description="Proton acceptor" evidence="15 16">
    <location>
        <position position="242"/>
    </location>
</feature>
<protein>
    <recommendedName>
        <fullName evidence="6 15">Aspartate-semialdehyde dehydrogenase</fullName>
        <shortName evidence="15">ASA dehydrogenase</shortName>
        <shortName evidence="15">ASADH</shortName>
        <ecNumber evidence="6 15">1.2.1.11</ecNumber>
    </recommendedName>
    <alternativeName>
        <fullName evidence="15">Aspartate-beta-semialdehyde dehydrogenase</fullName>
    </alternativeName>
</protein>
<keyword evidence="8 15" id="KW-0791">Threonine biosynthesis</keyword>
<dbReference type="InterPro" id="IPR012080">
    <property type="entry name" value="Asp_semialdehyde_DH"/>
</dbReference>
<keyword evidence="7 15" id="KW-0028">Amino-acid biosynthesis</keyword>
<comment type="caution">
    <text evidence="18">The sequence shown here is derived from an EMBL/GenBank/DDBJ whole genome shotgun (WGS) entry which is preliminary data.</text>
</comment>
<dbReference type="Gene3D" id="3.40.50.720">
    <property type="entry name" value="NAD(P)-binding Rossmann-like Domain"/>
    <property type="match status" value="1"/>
</dbReference>
<dbReference type="GO" id="GO:0050661">
    <property type="term" value="F:NADP binding"/>
    <property type="evidence" value="ECO:0007669"/>
    <property type="project" value="UniProtKB-UniRule"/>
</dbReference>
<dbReference type="InterPro" id="IPR000534">
    <property type="entry name" value="Semialdehyde_DH_NAD-bd"/>
</dbReference>